<evidence type="ECO:0000313" key="11">
    <source>
        <dbReference type="EMBL" id="TDS28636.1"/>
    </source>
</evidence>
<feature type="transmembrane region" description="Helical" evidence="7">
    <location>
        <begin position="212"/>
        <end position="231"/>
    </location>
</feature>
<gene>
    <name evidence="11" type="ORF">BY453_1202</name>
    <name evidence="9" type="ORF">C8C78_11946</name>
    <name evidence="10" type="ORF">SAMN04488597_12011</name>
</gene>
<dbReference type="CDD" id="cd06261">
    <property type="entry name" value="TM_PBP2"/>
    <property type="match status" value="1"/>
</dbReference>
<evidence type="ECO:0000313" key="9">
    <source>
        <dbReference type="EMBL" id="PXV64205.1"/>
    </source>
</evidence>
<evidence type="ECO:0000259" key="8">
    <source>
        <dbReference type="PROSITE" id="PS50928"/>
    </source>
</evidence>
<reference evidence="10 14" key="1">
    <citation type="submission" date="2016-10" db="EMBL/GenBank/DDBJ databases">
        <authorList>
            <person name="Varghese N."/>
            <person name="Submissions S."/>
        </authorList>
    </citation>
    <scope>NUCLEOTIDE SEQUENCE [LARGE SCALE GENOMIC DNA]</scope>
    <source>
        <strain evidence="10 14">WG10</strain>
    </source>
</reference>
<evidence type="ECO:0000313" key="12">
    <source>
        <dbReference type="Proteomes" id="UP000247389"/>
    </source>
</evidence>
<evidence type="ECO:0000256" key="7">
    <source>
        <dbReference type="RuleBase" id="RU363032"/>
    </source>
</evidence>
<dbReference type="Proteomes" id="UP000247389">
    <property type="component" value="Unassembled WGS sequence"/>
</dbReference>
<protein>
    <submittedName>
        <fullName evidence="9">Carbohydrate ABC transporter membrane protein 1 (CUT1 family)</fullName>
    </submittedName>
    <submittedName>
        <fullName evidence="10">Carbohydrate ABC transporter membrane protein 1, CUT1 family</fullName>
    </submittedName>
</protein>
<dbReference type="PANTHER" id="PTHR43005:SF2">
    <property type="entry name" value="INTEGRAL MEMBRANE SUGAR TRANSPORT PROTEIN"/>
    <property type="match status" value="1"/>
</dbReference>
<dbReference type="GO" id="GO:0005886">
    <property type="term" value="C:plasma membrane"/>
    <property type="evidence" value="ECO:0007669"/>
    <property type="project" value="UniProtKB-SubCell"/>
</dbReference>
<keyword evidence="6 7" id="KW-0472">Membrane</keyword>
<feature type="domain" description="ABC transmembrane type-1" evidence="8">
    <location>
        <begin position="79"/>
        <end position="293"/>
    </location>
</feature>
<dbReference type="Proteomes" id="UP000295758">
    <property type="component" value="Unassembled WGS sequence"/>
</dbReference>
<dbReference type="AlphaFoldDB" id="A0A1G6QVR3"/>
<keyword evidence="2 7" id="KW-0813">Transport</keyword>
<dbReference type="InterPro" id="IPR000515">
    <property type="entry name" value="MetI-like"/>
</dbReference>
<feature type="transmembrane region" description="Helical" evidence="7">
    <location>
        <begin position="83"/>
        <end position="104"/>
    </location>
</feature>
<dbReference type="EMBL" id="SOAA01000020">
    <property type="protein sequence ID" value="TDS28636.1"/>
    <property type="molecule type" value="Genomic_DNA"/>
</dbReference>
<evidence type="ECO:0000313" key="10">
    <source>
        <dbReference type="EMBL" id="SDC96323.1"/>
    </source>
</evidence>
<evidence type="ECO:0000313" key="13">
    <source>
        <dbReference type="Proteomes" id="UP000295758"/>
    </source>
</evidence>
<evidence type="ECO:0000256" key="3">
    <source>
        <dbReference type="ARBA" id="ARBA00022475"/>
    </source>
</evidence>
<dbReference type="EMBL" id="FMYT01000020">
    <property type="protein sequence ID" value="SDC96323.1"/>
    <property type="molecule type" value="Genomic_DNA"/>
</dbReference>
<evidence type="ECO:0000256" key="5">
    <source>
        <dbReference type="ARBA" id="ARBA00022989"/>
    </source>
</evidence>
<comment type="similarity">
    <text evidence="7">Belongs to the binding-protein-dependent transport system permease family.</text>
</comment>
<proteinExistence type="inferred from homology"/>
<keyword evidence="4 7" id="KW-0812">Transmembrane</keyword>
<dbReference type="GO" id="GO:0055085">
    <property type="term" value="P:transmembrane transport"/>
    <property type="evidence" value="ECO:0007669"/>
    <property type="project" value="InterPro"/>
</dbReference>
<dbReference type="RefSeq" id="WP_089723355.1">
    <property type="nucleotide sequence ID" value="NZ_FMYT01000020.1"/>
</dbReference>
<feature type="transmembrane region" description="Helical" evidence="7">
    <location>
        <begin position="21"/>
        <end position="40"/>
    </location>
</feature>
<dbReference type="PANTHER" id="PTHR43005">
    <property type="entry name" value="BLR7065 PROTEIN"/>
    <property type="match status" value="1"/>
</dbReference>
<organism evidence="10 14">
    <name type="scientific">Halanaerobium congolense</name>
    <dbReference type="NCBI Taxonomy" id="54121"/>
    <lineage>
        <taxon>Bacteria</taxon>
        <taxon>Bacillati</taxon>
        <taxon>Bacillota</taxon>
        <taxon>Clostridia</taxon>
        <taxon>Halanaerobiales</taxon>
        <taxon>Halanaerobiaceae</taxon>
        <taxon>Halanaerobium</taxon>
    </lineage>
</organism>
<evidence type="ECO:0000313" key="14">
    <source>
        <dbReference type="Proteomes" id="UP000324896"/>
    </source>
</evidence>
<dbReference type="Pfam" id="PF00528">
    <property type="entry name" value="BPD_transp_1"/>
    <property type="match status" value="1"/>
</dbReference>
<dbReference type="InterPro" id="IPR035906">
    <property type="entry name" value="MetI-like_sf"/>
</dbReference>
<comment type="subcellular location">
    <subcellularLocation>
        <location evidence="1 7">Cell membrane</location>
        <topology evidence="1 7">Multi-pass membrane protein</topology>
    </subcellularLocation>
</comment>
<keyword evidence="5 7" id="KW-1133">Transmembrane helix</keyword>
<sequence length="302" mass="34236">MNFIKNKIISKFEKSTNLLGWILVFPSFLIIASVVFYPIIRTMWLSFTSYSLAYPWRTQFIGLKNYIDFFTSFNFWATIGRTAYFTVISTGIEIILGIAIAYLINLHLKGWKILRTIVIIPWAVPTVVNAIMWKWIYNAEYGALNGLLQSLNIIDKYQTWLSKPWTAMNLVILADVWKCTPFVVLIISASLATISEDLYEAADIDGASGIQVFSYITLPLLKPAVMVALVIRTVEAFKAFDIIYVLTRGGPANGTQIISYKAYLESFSFLNMGRGSAISFIVSIFILILSLVYIRILYTEDV</sequence>
<reference evidence="11 13" key="3">
    <citation type="submission" date="2019-03" db="EMBL/GenBank/DDBJ databases">
        <title>Deep subsurface shale carbon reservoir microbial communities from Ohio and West Virginia, USA.</title>
        <authorList>
            <person name="Wrighton K."/>
        </authorList>
    </citation>
    <scope>NUCLEOTIDE SEQUENCE [LARGE SCALE GENOMIC DNA]</scope>
    <source>
        <strain evidence="11 13">UTICA-S4D12</strain>
    </source>
</reference>
<feature type="transmembrane region" description="Helical" evidence="7">
    <location>
        <begin position="277"/>
        <end position="298"/>
    </location>
</feature>
<reference evidence="9 12" key="2">
    <citation type="submission" date="2018-04" db="EMBL/GenBank/DDBJ databases">
        <title>Subsurface microbial communities from deep shales in Ohio and West Virginia, USA.</title>
        <authorList>
            <person name="Wrighton K."/>
        </authorList>
    </citation>
    <scope>NUCLEOTIDE SEQUENCE [LARGE SCALE GENOMIC DNA]</scope>
    <source>
        <strain evidence="9 12">MSL28</strain>
    </source>
</reference>
<dbReference type="Gene3D" id="1.10.3720.10">
    <property type="entry name" value="MetI-like"/>
    <property type="match status" value="1"/>
</dbReference>
<dbReference type="Proteomes" id="UP000324896">
    <property type="component" value="Unassembled WGS sequence"/>
</dbReference>
<feature type="transmembrane region" description="Helical" evidence="7">
    <location>
        <begin position="170"/>
        <end position="191"/>
    </location>
</feature>
<evidence type="ECO:0000256" key="2">
    <source>
        <dbReference type="ARBA" id="ARBA00022448"/>
    </source>
</evidence>
<evidence type="ECO:0000256" key="4">
    <source>
        <dbReference type="ARBA" id="ARBA00022692"/>
    </source>
</evidence>
<name>A0A1G6QVR3_9FIRM</name>
<evidence type="ECO:0000256" key="6">
    <source>
        <dbReference type="ARBA" id="ARBA00023136"/>
    </source>
</evidence>
<dbReference type="SUPFAM" id="SSF161098">
    <property type="entry name" value="MetI-like"/>
    <property type="match status" value="1"/>
</dbReference>
<dbReference type="EMBL" id="QICM01000019">
    <property type="protein sequence ID" value="PXV64205.1"/>
    <property type="molecule type" value="Genomic_DNA"/>
</dbReference>
<dbReference type="PROSITE" id="PS50928">
    <property type="entry name" value="ABC_TM1"/>
    <property type="match status" value="1"/>
</dbReference>
<accession>A0A1G6QVR3</accession>
<evidence type="ECO:0000256" key="1">
    <source>
        <dbReference type="ARBA" id="ARBA00004651"/>
    </source>
</evidence>
<keyword evidence="3" id="KW-1003">Cell membrane</keyword>
<feature type="transmembrane region" description="Helical" evidence="7">
    <location>
        <begin position="116"/>
        <end position="136"/>
    </location>
</feature>